<proteinExistence type="predicted"/>
<organism evidence="2 3">
    <name type="scientific">Piscirickettsia salmonis</name>
    <dbReference type="NCBI Taxonomy" id="1238"/>
    <lineage>
        <taxon>Bacteria</taxon>
        <taxon>Pseudomonadati</taxon>
        <taxon>Pseudomonadota</taxon>
        <taxon>Gammaproteobacteria</taxon>
        <taxon>Thiotrichales</taxon>
        <taxon>Piscirickettsiaceae</taxon>
        <taxon>Piscirickettsia</taxon>
    </lineage>
</organism>
<keyword evidence="2" id="KW-0378">Hydrolase</keyword>
<dbReference type="EC" id="3.5.1.42" evidence="2"/>
<feature type="domain" description="CinA C-terminal" evidence="1">
    <location>
        <begin position="9"/>
        <end position="158"/>
    </location>
</feature>
<evidence type="ECO:0000313" key="2">
    <source>
        <dbReference type="EMBL" id="QGO06119.1"/>
    </source>
</evidence>
<dbReference type="Proteomes" id="UP000422232">
    <property type="component" value="Chromosome"/>
</dbReference>
<dbReference type="InterPro" id="IPR036653">
    <property type="entry name" value="CinA-like_C"/>
</dbReference>
<accession>A0A9Q6LSN9</accession>
<dbReference type="NCBIfam" id="TIGR00199">
    <property type="entry name" value="PncC_domain"/>
    <property type="match status" value="1"/>
</dbReference>
<gene>
    <name evidence="2" type="primary">pncC</name>
    <name evidence="2" type="ORF">Psal009_02023</name>
</gene>
<dbReference type="Gene3D" id="3.90.950.20">
    <property type="entry name" value="CinA-like"/>
    <property type="match status" value="1"/>
</dbReference>
<dbReference type="EMBL" id="CP038908">
    <property type="protein sequence ID" value="QGO06119.1"/>
    <property type="molecule type" value="Genomic_DNA"/>
</dbReference>
<keyword evidence="3" id="KW-1185">Reference proteome</keyword>
<protein>
    <submittedName>
        <fullName evidence="2">Nicotinamide-nucleotide amidohydrolase PncC</fullName>
        <ecNumber evidence="2">3.5.1.42</ecNumber>
    </submittedName>
</protein>
<evidence type="ECO:0000313" key="3">
    <source>
        <dbReference type="Proteomes" id="UP000422232"/>
    </source>
</evidence>
<reference evidence="2 3" key="1">
    <citation type="submission" date="2019-04" db="EMBL/GenBank/DDBJ databases">
        <title>Complete genome sequencing of Piscirickettsia salmonis strain Psal-009.</title>
        <authorList>
            <person name="Schober I."/>
            <person name="Bunk B."/>
            <person name="Sproer C."/>
            <person name="Carril G.P."/>
            <person name="Riedel T."/>
            <person name="Flores-Herrera P.A."/>
            <person name="Nourdin-Galindo G."/>
            <person name="Marshall S.H."/>
            <person name="Overmann J."/>
        </authorList>
    </citation>
    <scope>NUCLEOTIDE SEQUENCE [LARGE SCALE GENOMIC DNA]</scope>
    <source>
        <strain evidence="2 3">Psal-009</strain>
    </source>
</reference>
<name>A0A9Q6LSN9_PISSA</name>
<dbReference type="GO" id="GO:0019159">
    <property type="term" value="F:nicotinamide-nucleotide amidase activity"/>
    <property type="evidence" value="ECO:0007669"/>
    <property type="project" value="UniProtKB-EC"/>
</dbReference>
<dbReference type="Pfam" id="PF02464">
    <property type="entry name" value="CinA"/>
    <property type="match status" value="1"/>
</dbReference>
<dbReference type="AlphaFoldDB" id="A0A9Q6LSN9"/>
<sequence length="161" mass="17109">MEEGNIHVIAAELGQQLKSQGLWLVTAESCTAGLIAGAITDAAGSSAWFERGFVTYSNRAKHDMLDVPYHLLEEKGAVSEEVVRLMSHHACERSSCAVGVAASGIAGPDGGSIDKPVGTVWLSWCVSGDVTAERYLFAGNREEIRLRAVHAALTGLLTRLS</sequence>
<dbReference type="SUPFAM" id="SSF142433">
    <property type="entry name" value="CinA-like"/>
    <property type="match status" value="1"/>
</dbReference>
<dbReference type="InterPro" id="IPR008136">
    <property type="entry name" value="CinA_C"/>
</dbReference>
<dbReference type="GeneID" id="66741364"/>
<dbReference type="RefSeq" id="WP_016209840.1">
    <property type="nucleotide sequence ID" value="NZ_CP012413.1"/>
</dbReference>
<evidence type="ECO:0000259" key="1">
    <source>
        <dbReference type="Pfam" id="PF02464"/>
    </source>
</evidence>